<protein>
    <recommendedName>
        <fullName evidence="1">YchJ-like middle NTF2-like domain-containing protein</fullName>
    </recommendedName>
</protein>
<evidence type="ECO:0000259" key="1">
    <source>
        <dbReference type="Pfam" id="PF17775"/>
    </source>
</evidence>
<name>A0A6L6YET4_9BURK</name>
<dbReference type="InterPro" id="IPR048469">
    <property type="entry name" value="YchJ-like_M"/>
</dbReference>
<reference evidence="2 3" key="1">
    <citation type="submission" date="2019-12" db="EMBL/GenBank/DDBJ databases">
        <title>Microbes associate with the intestines of laboratory mice.</title>
        <authorList>
            <person name="Navarre W."/>
            <person name="Wong E."/>
        </authorList>
    </citation>
    <scope>NUCLEOTIDE SEQUENCE [LARGE SCALE GENOMIC DNA]</scope>
    <source>
        <strain evidence="2 3">NM82_D38</strain>
    </source>
</reference>
<evidence type="ECO:0000313" key="2">
    <source>
        <dbReference type="EMBL" id="MVX55904.1"/>
    </source>
</evidence>
<evidence type="ECO:0000313" key="3">
    <source>
        <dbReference type="Proteomes" id="UP000472580"/>
    </source>
</evidence>
<dbReference type="InterPro" id="IPR032710">
    <property type="entry name" value="NTF2-like_dom_sf"/>
</dbReference>
<dbReference type="SUPFAM" id="SSF103642">
    <property type="entry name" value="Sec-C motif"/>
    <property type="match status" value="1"/>
</dbReference>
<dbReference type="Gene3D" id="3.10.450.50">
    <property type="match status" value="1"/>
</dbReference>
<accession>A0A6L6YET4</accession>
<proteinExistence type="predicted"/>
<dbReference type="SUPFAM" id="SSF54427">
    <property type="entry name" value="NTF2-like"/>
    <property type="match status" value="1"/>
</dbReference>
<keyword evidence="3" id="KW-1185">Reference proteome</keyword>
<dbReference type="Proteomes" id="UP000472580">
    <property type="component" value="Unassembled WGS sequence"/>
</dbReference>
<feature type="domain" description="YchJ-like middle NTF2-like" evidence="1">
    <location>
        <begin position="35"/>
        <end position="126"/>
    </location>
</feature>
<sequence>MAPEFNSDDPCPCGSGKCFGVCCGPFLKGAPASDARALMRSRYTAFVLKDVDYLLQTWHETTRPKNLELDETVWKSLKVSVYLPLSETSARVKFAAKGADPEGRAFTLREDSRFVKENGRWYYVDGKFK</sequence>
<dbReference type="EMBL" id="WSRP01000003">
    <property type="protein sequence ID" value="MVX55904.1"/>
    <property type="molecule type" value="Genomic_DNA"/>
</dbReference>
<dbReference type="RefSeq" id="WP_160334336.1">
    <property type="nucleotide sequence ID" value="NZ_CALPCR010000010.1"/>
</dbReference>
<dbReference type="Pfam" id="PF17775">
    <property type="entry name" value="YchJ_M-like"/>
    <property type="match status" value="1"/>
</dbReference>
<dbReference type="OrthoDB" id="21421at2"/>
<gene>
    <name evidence="2" type="ORF">E5987_01615</name>
</gene>
<organism evidence="2 3">
    <name type="scientific">Parasutterella muris</name>
    <dbReference type="NCBI Taxonomy" id="2565572"/>
    <lineage>
        <taxon>Bacteria</taxon>
        <taxon>Pseudomonadati</taxon>
        <taxon>Pseudomonadota</taxon>
        <taxon>Betaproteobacteria</taxon>
        <taxon>Burkholderiales</taxon>
        <taxon>Sutterellaceae</taxon>
        <taxon>Parasutterella</taxon>
    </lineage>
</organism>
<comment type="caution">
    <text evidence="2">The sequence shown here is derived from an EMBL/GenBank/DDBJ whole genome shotgun (WGS) entry which is preliminary data.</text>
</comment>
<dbReference type="AlphaFoldDB" id="A0A6L6YET4"/>